<dbReference type="Proteomes" id="UP000638732">
    <property type="component" value="Unassembled WGS sequence"/>
</dbReference>
<dbReference type="Pfam" id="PF13454">
    <property type="entry name" value="NAD_binding_9"/>
    <property type="match status" value="1"/>
</dbReference>
<keyword evidence="1" id="KW-0812">Transmembrane</keyword>
<dbReference type="InterPro" id="IPR036188">
    <property type="entry name" value="FAD/NAD-bd_sf"/>
</dbReference>
<evidence type="ECO:0000313" key="4">
    <source>
        <dbReference type="Proteomes" id="UP000638732"/>
    </source>
</evidence>
<evidence type="ECO:0000313" key="3">
    <source>
        <dbReference type="EMBL" id="NCD70155.1"/>
    </source>
</evidence>
<dbReference type="SUPFAM" id="SSF51905">
    <property type="entry name" value="FAD/NAD(P)-binding domain"/>
    <property type="match status" value="1"/>
</dbReference>
<reference evidence="3" key="1">
    <citation type="submission" date="2020-01" db="EMBL/GenBank/DDBJ databases">
        <authorList>
            <person name="Seo Y.L."/>
        </authorList>
    </citation>
    <scope>NUCLEOTIDE SEQUENCE</scope>
    <source>
        <strain evidence="3">R11</strain>
    </source>
</reference>
<keyword evidence="1" id="KW-0472">Membrane</keyword>
<feature type="domain" description="FAD-dependent urate hydroxylase HpyO/Asp monooxygenase CreE-like FAD/NAD(P)-binding" evidence="2">
    <location>
        <begin position="9"/>
        <end position="190"/>
    </location>
</feature>
<dbReference type="PANTHER" id="PTHR40254">
    <property type="entry name" value="BLR0577 PROTEIN"/>
    <property type="match status" value="1"/>
</dbReference>
<keyword evidence="4" id="KW-1185">Reference proteome</keyword>
<sequence>MDKSYDIIFVGAGISAAYTLIHLLNSLNSPAKVNSKLNILVIEKDKEFWTGLPYGNRSGKDALIITPLKEFIHRDETALFLSWLQRNFDNCFESKSTRRGKLLAAWLKKNAALIKAGNWQDLHIPRYWFGLFIKERVNCLLISAANKGYISYSLLNASVSDVRKEKAFYEVVLESSSTYYGKKVILSIGSAPAKFVNIASFDKSVKPRQLFINHIYGESLPDTLRSITKTLNDGCDRLKNVLIIGSNASAIELIYHLDDKNLNRLDKLYVISSSGIFPGRINNKPVKSPFVPPNLVALGESEEFTADQIFQCFIKDLKLADNLTIDREDSYTSVNSTILKLVNELKPDEQLRFVLHYGDKIGTYYRRAGSDYFDKVQLLEQHKKIEFIKGNFEKASEFGFEYKTPATECKVYIDSKLDIIINCTGSNTLNKYSPTSGLIKNLINRKICKINPSEKGFRVNNNFEADTNFYIMGPLLAGNIVGKHKIWHAESCKRIYELTFDLEKHLLK</sequence>
<organism evidence="3 4">
    <name type="scientific">Mucilaginibacter agri</name>
    <dbReference type="NCBI Taxonomy" id="2695265"/>
    <lineage>
        <taxon>Bacteria</taxon>
        <taxon>Pseudomonadati</taxon>
        <taxon>Bacteroidota</taxon>
        <taxon>Sphingobacteriia</taxon>
        <taxon>Sphingobacteriales</taxon>
        <taxon>Sphingobacteriaceae</taxon>
        <taxon>Mucilaginibacter</taxon>
    </lineage>
</organism>
<dbReference type="AlphaFoldDB" id="A0A965ZFU5"/>
<dbReference type="InterPro" id="IPR052189">
    <property type="entry name" value="L-asp_N-monooxygenase_NS-form"/>
</dbReference>
<name>A0A965ZFU5_9SPHI</name>
<dbReference type="InterPro" id="IPR038732">
    <property type="entry name" value="HpyO/CreE_NAD-binding"/>
</dbReference>
<dbReference type="PANTHER" id="PTHR40254:SF1">
    <property type="entry name" value="BLR0577 PROTEIN"/>
    <property type="match status" value="1"/>
</dbReference>
<evidence type="ECO:0000259" key="2">
    <source>
        <dbReference type="Pfam" id="PF13454"/>
    </source>
</evidence>
<comment type="caution">
    <text evidence="3">The sequence shown here is derived from an EMBL/GenBank/DDBJ whole genome shotgun (WGS) entry which is preliminary data.</text>
</comment>
<evidence type="ECO:0000256" key="1">
    <source>
        <dbReference type="SAM" id="Phobius"/>
    </source>
</evidence>
<accession>A0A965ZFU5</accession>
<keyword evidence="1" id="KW-1133">Transmembrane helix</keyword>
<proteinExistence type="predicted"/>
<reference evidence="3" key="2">
    <citation type="submission" date="2020-10" db="EMBL/GenBank/DDBJ databases">
        <title>Mucilaginibacter sp. nov., isolated from soil.</title>
        <authorList>
            <person name="Jeon C.O."/>
        </authorList>
    </citation>
    <scope>NUCLEOTIDE SEQUENCE</scope>
    <source>
        <strain evidence="3">R11</strain>
    </source>
</reference>
<gene>
    <name evidence="3" type="ORF">GSY63_12375</name>
</gene>
<dbReference type="RefSeq" id="WP_166586119.1">
    <property type="nucleotide sequence ID" value="NZ_WWEO01000042.1"/>
</dbReference>
<dbReference type="Gene3D" id="3.50.50.60">
    <property type="entry name" value="FAD/NAD(P)-binding domain"/>
    <property type="match status" value="1"/>
</dbReference>
<protein>
    <recommendedName>
        <fullName evidence="2">FAD-dependent urate hydroxylase HpyO/Asp monooxygenase CreE-like FAD/NAD(P)-binding domain-containing protein</fullName>
    </recommendedName>
</protein>
<dbReference type="EMBL" id="WWEO01000042">
    <property type="protein sequence ID" value="NCD70155.1"/>
    <property type="molecule type" value="Genomic_DNA"/>
</dbReference>
<feature type="transmembrane region" description="Helical" evidence="1">
    <location>
        <begin position="7"/>
        <end position="24"/>
    </location>
</feature>